<evidence type="ECO:0000313" key="3">
    <source>
        <dbReference type="EMBL" id="SDR99545.1"/>
    </source>
</evidence>
<dbReference type="InterPro" id="IPR029016">
    <property type="entry name" value="GAF-like_dom_sf"/>
</dbReference>
<dbReference type="Gene3D" id="3.30.450.40">
    <property type="match status" value="1"/>
</dbReference>
<dbReference type="InterPro" id="IPR003018">
    <property type="entry name" value="GAF"/>
</dbReference>
<evidence type="ECO:0000313" key="4">
    <source>
        <dbReference type="Proteomes" id="UP000198859"/>
    </source>
</evidence>
<dbReference type="AlphaFoldDB" id="A0A1H1NLF3"/>
<proteinExistence type="predicted"/>
<dbReference type="Pfam" id="PF01590">
    <property type="entry name" value="GAF"/>
    <property type="match status" value="1"/>
</dbReference>
<dbReference type="Proteomes" id="UP000198859">
    <property type="component" value="Chromosome I"/>
</dbReference>
<reference evidence="4" key="1">
    <citation type="submission" date="2016-10" db="EMBL/GenBank/DDBJ databases">
        <authorList>
            <person name="Varghese N."/>
            <person name="Submissions S."/>
        </authorList>
    </citation>
    <scope>NUCLEOTIDE SEQUENCE [LARGE SCALE GENOMIC DNA]</scope>
    <source>
        <strain evidence="4">DSM 22127</strain>
    </source>
</reference>
<dbReference type="EMBL" id="LT629757">
    <property type="protein sequence ID" value="SDR99545.1"/>
    <property type="molecule type" value="Genomic_DNA"/>
</dbReference>
<organism evidence="3 4">
    <name type="scientific">Nocardioides scoriae</name>
    <dbReference type="NCBI Taxonomy" id="642780"/>
    <lineage>
        <taxon>Bacteria</taxon>
        <taxon>Bacillati</taxon>
        <taxon>Actinomycetota</taxon>
        <taxon>Actinomycetes</taxon>
        <taxon>Propionibacteriales</taxon>
        <taxon>Nocardioidaceae</taxon>
        <taxon>Nocardioides</taxon>
    </lineage>
</organism>
<accession>A0A1H1NLF3</accession>
<evidence type="ECO:0000256" key="1">
    <source>
        <dbReference type="SAM" id="MobiDB-lite"/>
    </source>
</evidence>
<feature type="domain" description="GAF" evidence="2">
    <location>
        <begin position="72"/>
        <end position="202"/>
    </location>
</feature>
<keyword evidence="4" id="KW-1185">Reference proteome</keyword>
<protein>
    <submittedName>
        <fullName evidence="3">GAF domain-containing protein</fullName>
    </submittedName>
</protein>
<dbReference type="RefSeq" id="WP_197681089.1">
    <property type="nucleotide sequence ID" value="NZ_LT629757.1"/>
</dbReference>
<gene>
    <name evidence="3" type="ORF">SAMN04488570_0900</name>
</gene>
<name>A0A1H1NLF3_9ACTN</name>
<dbReference type="STRING" id="642780.SAMN04488570_0900"/>
<sequence>MDHRTDQTALHRVRESALSGSGVGPRDPVAASWRRVAARGLEPGSTPEVPPLPGPELERRRAASGLAEFVPRLTHTLASVMDSGQMVVVADAEGRVLWRAGSSGVRRAADDLGFVGGSAWTEGNVGTNAIGTCLVLDEGVHIQGPEHFVDAHTRWGCAAAPIKDPWSGRTLGVVDVSGPSRGMHPAELALVELAARMTSLEIAERHRAELDRLRAHAAPVLAGLAGAGGDALAVDRWGHLAAAIGSRSPDRVVLPEGLSGGPLWLPTLGAAVAEPLAGGWLLRLGEADDLAGGPGPDPATTLELDLTGEPVVRVGAPSGSWSRRLSPRHAELVLALVQAGPAGRTAAELALDLFADEAKVVTVRAELSRLRRALGSVLLSGPYRLSPGVAASLRLPGDRAAVLPGSSAPVVARLARQGTAPAQVR</sequence>
<feature type="region of interest" description="Disordered" evidence="1">
    <location>
        <begin position="1"/>
        <end position="31"/>
    </location>
</feature>
<evidence type="ECO:0000259" key="2">
    <source>
        <dbReference type="Pfam" id="PF01590"/>
    </source>
</evidence>